<dbReference type="OrthoDB" id="10013765at2"/>
<evidence type="ECO:0000313" key="2">
    <source>
        <dbReference type="Proteomes" id="UP000094741"/>
    </source>
</evidence>
<name>A0A1E5BK80_9VIBR</name>
<comment type="caution">
    <text evidence="1">The sequence shown here is derived from an EMBL/GenBank/DDBJ whole genome shotgun (WGS) entry which is preliminary data.</text>
</comment>
<dbReference type="AlphaFoldDB" id="A0A1E5BK80"/>
<proteinExistence type="predicted"/>
<evidence type="ECO:0000313" key="1">
    <source>
        <dbReference type="EMBL" id="OEE38277.1"/>
    </source>
</evidence>
<gene>
    <name evidence="1" type="ORF">A1QO_02550</name>
</gene>
<protein>
    <submittedName>
        <fullName evidence="1">Uncharacterized protein</fullName>
    </submittedName>
</protein>
<dbReference type="Proteomes" id="UP000094741">
    <property type="component" value="Unassembled WGS sequence"/>
</dbReference>
<dbReference type="EMBL" id="AJYQ02000002">
    <property type="protein sequence ID" value="OEE38277.1"/>
    <property type="molecule type" value="Genomic_DNA"/>
</dbReference>
<reference evidence="1 2" key="1">
    <citation type="journal article" date="2012" name="Science">
        <title>Ecological populations of bacteria act as socially cohesive units of antibiotic production and resistance.</title>
        <authorList>
            <person name="Cordero O.X."/>
            <person name="Wildschutte H."/>
            <person name="Kirkup B."/>
            <person name="Proehl S."/>
            <person name="Ngo L."/>
            <person name="Hussain F."/>
            <person name="Le Roux F."/>
            <person name="Mincer T."/>
            <person name="Polz M.F."/>
        </authorList>
    </citation>
    <scope>NUCLEOTIDE SEQUENCE [LARGE SCALE GENOMIC DNA]</scope>
    <source>
        <strain evidence="1 2">ZF-129</strain>
    </source>
</reference>
<dbReference type="STRING" id="1187848.A1QO_02550"/>
<accession>A0A1E5BK80</accession>
<sequence>MTTFTVTWKIEAETASDAAKQAREILLDTDSEALDFKVVNESTKEADNVDLLTLPYQKYFNELQSKLEQFDNSIELTSEFSDTAYEDNLPIRIAVENFFEAWELDLSNLTPLSGEVKEHHSQVRELTRPYVSISEQQYVELMKGKADFYRTNGGLVVTFGKADNGWALMPLNQEAGQRVLDQQ</sequence>
<dbReference type="RefSeq" id="WP_017041272.1">
    <property type="nucleotide sequence ID" value="NZ_AJYQ02000002.1"/>
</dbReference>
<organism evidence="1 2">
    <name type="scientific">Vibrio genomosp. F10 str. ZF-129</name>
    <dbReference type="NCBI Taxonomy" id="1187848"/>
    <lineage>
        <taxon>Bacteria</taxon>
        <taxon>Pseudomonadati</taxon>
        <taxon>Pseudomonadota</taxon>
        <taxon>Gammaproteobacteria</taxon>
        <taxon>Vibrionales</taxon>
        <taxon>Vibrionaceae</taxon>
        <taxon>Vibrio</taxon>
    </lineage>
</organism>